<accession>A0A0B3S3X4</accession>
<comment type="caution">
    <text evidence="3">The sequence shown here is derived from an EMBL/GenBank/DDBJ whole genome shotgun (WGS) entry which is preliminary data.</text>
</comment>
<sequence>MKQAQWKFGGTQARFGAGGSQGDQDGGMQGGDATVVTEVTYSDEVLAELIYMIEEEKLAGDVYEAFYEMYGLKIFDNIATSEDRHFDALIAQAEALGLDTDQFVFNQPGVFEDAELQALYDEMIATGSLSVTDALEVGAAIETKDMVDIAAAIEVAEGTALADVYENLLAGSANHLEAFEALLA</sequence>
<keyword evidence="4" id="KW-1185">Reference proteome</keyword>
<dbReference type="Pfam" id="PF09968">
    <property type="entry name" value="DUF2202"/>
    <property type="match status" value="1"/>
</dbReference>
<dbReference type="InterPro" id="IPR012347">
    <property type="entry name" value="Ferritin-like"/>
</dbReference>
<feature type="region of interest" description="Disordered" evidence="1">
    <location>
        <begin position="1"/>
        <end position="29"/>
    </location>
</feature>
<dbReference type="Proteomes" id="UP000030960">
    <property type="component" value="Unassembled WGS sequence"/>
</dbReference>
<dbReference type="AlphaFoldDB" id="A0A0B3S3X4"/>
<reference evidence="3 4" key="1">
    <citation type="submission" date="2014-10" db="EMBL/GenBank/DDBJ databases">
        <title>Genome sequence of Ponticoccus sp. strain UMTAT08 isolated from clonal culture of toxic dinoflagellate Alexandrium tamiyavanichii.</title>
        <authorList>
            <person name="Gan H.Y."/>
            <person name="Muhd D.-D."/>
            <person name="Mohd Noor M.E."/>
            <person name="Yeong Y.S."/>
            <person name="Usup G."/>
        </authorList>
    </citation>
    <scope>NUCLEOTIDE SEQUENCE [LARGE SCALE GENOMIC DNA]</scope>
    <source>
        <strain evidence="3 4">UMTAT08</strain>
    </source>
</reference>
<feature type="domain" description="DUF2202" evidence="2">
    <location>
        <begin position="49"/>
        <end position="180"/>
    </location>
</feature>
<dbReference type="CDD" id="cd01048">
    <property type="entry name" value="Ferritin_like_AB2"/>
    <property type="match status" value="1"/>
</dbReference>
<evidence type="ECO:0000313" key="4">
    <source>
        <dbReference type="Proteomes" id="UP000030960"/>
    </source>
</evidence>
<gene>
    <name evidence="3" type="ORF">OA50_03886</name>
</gene>
<dbReference type="SUPFAM" id="SSF47240">
    <property type="entry name" value="Ferritin-like"/>
    <property type="match status" value="1"/>
</dbReference>
<dbReference type="OrthoDB" id="9801086at2"/>
<dbReference type="EMBL" id="JSUQ01000017">
    <property type="protein sequence ID" value="KHQ51391.1"/>
    <property type="molecule type" value="Genomic_DNA"/>
</dbReference>
<dbReference type="Gene3D" id="1.20.1260.10">
    <property type="match status" value="1"/>
</dbReference>
<protein>
    <recommendedName>
        <fullName evidence="2">DUF2202 domain-containing protein</fullName>
    </recommendedName>
</protein>
<organism evidence="3 4">
    <name type="scientific">Mameliella alba</name>
    <dbReference type="NCBI Taxonomy" id="561184"/>
    <lineage>
        <taxon>Bacteria</taxon>
        <taxon>Pseudomonadati</taxon>
        <taxon>Pseudomonadota</taxon>
        <taxon>Alphaproteobacteria</taxon>
        <taxon>Rhodobacterales</taxon>
        <taxon>Roseobacteraceae</taxon>
        <taxon>Mameliella</taxon>
    </lineage>
</organism>
<evidence type="ECO:0000256" key="1">
    <source>
        <dbReference type="SAM" id="MobiDB-lite"/>
    </source>
</evidence>
<dbReference type="STRING" id="561184.SAMN05216376_1152"/>
<dbReference type="RefSeq" id="WP_082024705.1">
    <property type="nucleotide sequence ID" value="NZ_JSUQ01000017.1"/>
</dbReference>
<feature type="compositionally biased region" description="Gly residues" evidence="1">
    <location>
        <begin position="16"/>
        <end position="29"/>
    </location>
</feature>
<dbReference type="InterPro" id="IPR019243">
    <property type="entry name" value="DUF2202"/>
</dbReference>
<proteinExistence type="predicted"/>
<evidence type="ECO:0000259" key="2">
    <source>
        <dbReference type="Pfam" id="PF09968"/>
    </source>
</evidence>
<name>A0A0B3S3X4_9RHOB</name>
<evidence type="ECO:0000313" key="3">
    <source>
        <dbReference type="EMBL" id="KHQ51391.1"/>
    </source>
</evidence>
<dbReference type="InterPro" id="IPR009078">
    <property type="entry name" value="Ferritin-like_SF"/>
</dbReference>